<dbReference type="SUPFAM" id="SSF57716">
    <property type="entry name" value="Glucocorticoid receptor-like (DNA-binding domain)"/>
    <property type="match status" value="1"/>
</dbReference>
<keyword evidence="2" id="KW-0863">Zinc-finger</keyword>
<dbReference type="AlphaFoldDB" id="A0AAE1PTX6"/>
<dbReference type="Gene3D" id="1.20.1050.80">
    <property type="entry name" value="VPS9 domain"/>
    <property type="match status" value="1"/>
</dbReference>
<gene>
    <name evidence="7" type="ORF">Pmani_013985</name>
</gene>
<name>A0AAE1PTX6_9EUCA</name>
<feature type="domain" description="A20-type" evidence="5">
    <location>
        <begin position="11"/>
        <end position="45"/>
    </location>
</feature>
<dbReference type="PROSITE" id="PS51036">
    <property type="entry name" value="ZF_A20"/>
    <property type="match status" value="1"/>
</dbReference>
<dbReference type="PANTHER" id="PTHR23101">
    <property type="entry name" value="RAB GDP/GTP EXCHANGE FACTOR"/>
    <property type="match status" value="1"/>
</dbReference>
<accession>A0AAE1PTX6</accession>
<protein>
    <recommendedName>
        <fullName evidence="9">Rab5 GDP/GTP exchange factor</fullName>
    </recommendedName>
</protein>
<dbReference type="PANTHER" id="PTHR23101:SF122">
    <property type="entry name" value="RABAPTIN-5-ASSOCIATED EXCHANGE FACTOR FOR RAB5"/>
    <property type="match status" value="1"/>
</dbReference>
<evidence type="ECO:0000259" key="5">
    <source>
        <dbReference type="PROSITE" id="PS51036"/>
    </source>
</evidence>
<keyword evidence="1" id="KW-0479">Metal-binding</keyword>
<feature type="region of interest" description="Disordered" evidence="4">
    <location>
        <begin position="44"/>
        <end position="82"/>
    </location>
</feature>
<evidence type="ECO:0000313" key="8">
    <source>
        <dbReference type="Proteomes" id="UP001292094"/>
    </source>
</evidence>
<dbReference type="GO" id="GO:0030139">
    <property type="term" value="C:endocytic vesicle"/>
    <property type="evidence" value="ECO:0007669"/>
    <property type="project" value="TreeGrafter"/>
</dbReference>
<dbReference type="GO" id="GO:0005829">
    <property type="term" value="C:cytosol"/>
    <property type="evidence" value="ECO:0007669"/>
    <property type="project" value="TreeGrafter"/>
</dbReference>
<feature type="compositionally biased region" description="Basic and acidic residues" evidence="4">
    <location>
        <begin position="101"/>
        <end position="111"/>
    </location>
</feature>
<feature type="region of interest" description="Disordered" evidence="4">
    <location>
        <begin position="622"/>
        <end position="693"/>
    </location>
</feature>
<dbReference type="SUPFAM" id="SSF109993">
    <property type="entry name" value="VPS9 domain"/>
    <property type="match status" value="1"/>
</dbReference>
<dbReference type="InterPro" id="IPR002653">
    <property type="entry name" value="Znf_A20"/>
</dbReference>
<organism evidence="7 8">
    <name type="scientific">Petrolisthes manimaculis</name>
    <dbReference type="NCBI Taxonomy" id="1843537"/>
    <lineage>
        <taxon>Eukaryota</taxon>
        <taxon>Metazoa</taxon>
        <taxon>Ecdysozoa</taxon>
        <taxon>Arthropoda</taxon>
        <taxon>Crustacea</taxon>
        <taxon>Multicrustacea</taxon>
        <taxon>Malacostraca</taxon>
        <taxon>Eumalacostraca</taxon>
        <taxon>Eucarida</taxon>
        <taxon>Decapoda</taxon>
        <taxon>Pleocyemata</taxon>
        <taxon>Anomura</taxon>
        <taxon>Galatheoidea</taxon>
        <taxon>Porcellanidae</taxon>
        <taxon>Petrolisthes</taxon>
    </lineage>
</organism>
<sequence>MAWTGTRLHIDESELLCRTGCGFYGNPAWDGHCSKCYKDRTLAPAPAAPQQPSPTQQPTRKAVFHPTQTLRNKVSRSVSDVSELTSTATSLMSRKFDRFEEKRRQQLDKRTKAVKSMFRKSQAREPSRGGSGSGDHPTRVSQQLSLESHSIGHEFNQYLQKLHKDVEVSIIKHIKVFLEKAQKTFEFQSVEESAEIVLQFYTNMEDIIATHCSTHGLTEDEAQRLMSLTERYITTRLYKTLIAAVNAANEEKDLAIQNRIRSLAWVGSEHLDCGLNETDEEVRDTLDRVITGLIEMNSQRAPSDKLEILESASLMLLGALGASSGPASADDFLPALIYCVLRANPPLLHSNIAYITNFAQQPSLQSGQAGYFFTNLCCAVAYIEKVSGESLGLTEDQFDRYMSGRCLPPTPLDDDSVWLSQALRVMQENMNVLDQVVGGRGGRRRRPDTLHKDIDTLSEQMDTLKDTVCSEVDVVLSRTPLTILPPRSADLDDDMPPNPLLPPPLTPQTAGSTSDATNTTVLETPTDSSSKPPVAGDEESNVDVRRSTQTSAPLSPDIIAAQEGLSFLQQLSDIEPGMTLLPVAESAGGEKEESHSQARVDVNTSDHIGNMDSRILVPKPASNISGILNPTPAKSTTNFPGLSESSMPTKSSHFPGELDPFGPLAGGDKTTTTTTTSSHNPLPPASVTTTTTTTPYSGFTVQGGKIPSIPCDAGQVLPTTTTLTHQQQHQLPPPLVPTAATSVTMGREQHDEPDAIDKVYNVLGDIVQTFDNLL</sequence>
<dbReference type="PROSITE" id="PS51205">
    <property type="entry name" value="VPS9"/>
    <property type="match status" value="1"/>
</dbReference>
<dbReference type="Gene3D" id="1.10.246.120">
    <property type="match status" value="1"/>
</dbReference>
<dbReference type="GO" id="GO:0016192">
    <property type="term" value="P:vesicle-mediated transport"/>
    <property type="evidence" value="ECO:0007669"/>
    <property type="project" value="InterPro"/>
</dbReference>
<evidence type="ECO:0000256" key="1">
    <source>
        <dbReference type="ARBA" id="ARBA00022723"/>
    </source>
</evidence>
<feature type="compositionally biased region" description="Polar residues" evidence="4">
    <location>
        <begin position="622"/>
        <end position="652"/>
    </location>
</feature>
<dbReference type="InterPro" id="IPR041545">
    <property type="entry name" value="DUF5601"/>
</dbReference>
<dbReference type="GO" id="GO:0008270">
    <property type="term" value="F:zinc ion binding"/>
    <property type="evidence" value="ECO:0007669"/>
    <property type="project" value="UniProtKB-KW"/>
</dbReference>
<dbReference type="Pfam" id="PF01754">
    <property type="entry name" value="zf-A20"/>
    <property type="match status" value="1"/>
</dbReference>
<evidence type="ECO:0008006" key="9">
    <source>
        <dbReference type="Google" id="ProtNLM"/>
    </source>
</evidence>
<dbReference type="Proteomes" id="UP001292094">
    <property type="component" value="Unassembled WGS sequence"/>
</dbReference>
<dbReference type="GO" id="GO:0003677">
    <property type="term" value="F:DNA binding"/>
    <property type="evidence" value="ECO:0007669"/>
    <property type="project" value="InterPro"/>
</dbReference>
<dbReference type="InterPro" id="IPR037191">
    <property type="entry name" value="VPS9_dom_sf"/>
</dbReference>
<evidence type="ECO:0000256" key="4">
    <source>
        <dbReference type="SAM" id="MobiDB-lite"/>
    </source>
</evidence>
<dbReference type="SMART" id="SM00167">
    <property type="entry name" value="VPS9"/>
    <property type="match status" value="1"/>
</dbReference>
<feature type="region of interest" description="Disordered" evidence="4">
    <location>
        <begin position="101"/>
        <end position="139"/>
    </location>
</feature>
<keyword evidence="8" id="KW-1185">Reference proteome</keyword>
<proteinExistence type="predicted"/>
<dbReference type="EMBL" id="JAWZYT010001189">
    <property type="protein sequence ID" value="KAK4314731.1"/>
    <property type="molecule type" value="Genomic_DNA"/>
</dbReference>
<evidence type="ECO:0000256" key="2">
    <source>
        <dbReference type="ARBA" id="ARBA00022771"/>
    </source>
</evidence>
<comment type="caution">
    <text evidence="7">The sequence shown here is derived from an EMBL/GenBank/DDBJ whole genome shotgun (WGS) entry which is preliminary data.</text>
</comment>
<dbReference type="SMART" id="SM00259">
    <property type="entry name" value="ZnF_A20"/>
    <property type="match status" value="1"/>
</dbReference>
<reference evidence="7" key="1">
    <citation type="submission" date="2023-11" db="EMBL/GenBank/DDBJ databases">
        <title>Genome assemblies of two species of porcelain crab, Petrolisthes cinctipes and Petrolisthes manimaculis (Anomura: Porcellanidae).</title>
        <authorList>
            <person name="Angst P."/>
        </authorList>
    </citation>
    <scope>NUCLEOTIDE SEQUENCE</scope>
    <source>
        <strain evidence="7">PB745_02</strain>
        <tissue evidence="7">Gill</tissue>
    </source>
</reference>
<keyword evidence="3" id="KW-0862">Zinc</keyword>
<dbReference type="Gene3D" id="1.20.5.4770">
    <property type="match status" value="1"/>
</dbReference>
<feature type="domain" description="VPS9" evidence="6">
    <location>
        <begin position="250"/>
        <end position="392"/>
    </location>
</feature>
<dbReference type="GO" id="GO:0005085">
    <property type="term" value="F:guanyl-nucleotide exchange factor activity"/>
    <property type="evidence" value="ECO:0007669"/>
    <property type="project" value="InterPro"/>
</dbReference>
<dbReference type="Pfam" id="PF18151">
    <property type="entry name" value="DUF5601"/>
    <property type="match status" value="1"/>
</dbReference>
<feature type="region of interest" description="Disordered" evidence="4">
    <location>
        <begin position="484"/>
        <end position="556"/>
    </location>
</feature>
<dbReference type="Pfam" id="PF02204">
    <property type="entry name" value="VPS9"/>
    <property type="match status" value="1"/>
</dbReference>
<feature type="compositionally biased region" description="Polar residues" evidence="4">
    <location>
        <begin position="508"/>
        <end position="531"/>
    </location>
</feature>
<feature type="compositionally biased region" description="Polar residues" evidence="4">
    <location>
        <begin position="66"/>
        <end position="82"/>
    </location>
</feature>
<dbReference type="InterPro" id="IPR045046">
    <property type="entry name" value="Vps9-like"/>
</dbReference>
<feature type="compositionally biased region" description="Pro residues" evidence="4">
    <location>
        <begin position="496"/>
        <end position="506"/>
    </location>
</feature>
<dbReference type="GO" id="GO:0031267">
    <property type="term" value="F:small GTPase binding"/>
    <property type="evidence" value="ECO:0007669"/>
    <property type="project" value="TreeGrafter"/>
</dbReference>
<evidence type="ECO:0000259" key="6">
    <source>
        <dbReference type="PROSITE" id="PS51205"/>
    </source>
</evidence>
<evidence type="ECO:0000313" key="7">
    <source>
        <dbReference type="EMBL" id="KAK4314731.1"/>
    </source>
</evidence>
<evidence type="ECO:0000256" key="3">
    <source>
        <dbReference type="ARBA" id="ARBA00022833"/>
    </source>
</evidence>
<dbReference type="InterPro" id="IPR003123">
    <property type="entry name" value="VPS9"/>
</dbReference>